<dbReference type="RefSeq" id="WP_146920010.1">
    <property type="nucleotide sequence ID" value="NZ_CP042430.1"/>
</dbReference>
<keyword evidence="4" id="KW-1185">Reference proteome</keyword>
<sequence length="298" mass="32355">MALIVDVPLNTSIADLDEALRTLLRRELERHGFEGVDVAFDAPSKEWSGKLTSPTVDLFLYDLREALDRTVATPTEQRGNGQTVVHQPPMRLELTYAVTAWTQAVEDEHRLLSQVLAILISHRKLPADVLEGRPGGPRLPEIATSVGRPREEKADFWTSVGGQYKASIDLVAHLPVESGATFVRGPEVRTQTLRVGVAEGGRGTLTELHRCGGTVLDAEGEPVRDAWVALPDSGRWTATDRDGRFRLGRVPSGEQRVIVRTAAGDEAEAVVTVPGPGADLVVGGRPKRRSGKRDDDGT</sequence>
<proteinExistence type="predicted"/>
<reference evidence="3 4" key="1">
    <citation type="journal article" date="2018" name="J. Microbiol.">
        <title>Baekduia soli gen. nov., sp. nov., a novel bacterium isolated from the soil of Baekdu Mountain and proposal of a novel family name, Baekduiaceae fam. nov.</title>
        <authorList>
            <person name="An D.S."/>
            <person name="Siddiqi M.Z."/>
            <person name="Kim K.H."/>
            <person name="Yu H.S."/>
            <person name="Im W.T."/>
        </authorList>
    </citation>
    <scope>NUCLEOTIDE SEQUENCE [LARGE SCALE GENOMIC DNA]</scope>
    <source>
        <strain evidence="3 4">BR7-21</strain>
    </source>
</reference>
<dbReference type="KEGG" id="bsol:FSW04_13365"/>
<dbReference type="Pfam" id="PF13620">
    <property type="entry name" value="CarboxypepD_reg"/>
    <property type="match status" value="1"/>
</dbReference>
<dbReference type="Pfam" id="PF14065">
    <property type="entry name" value="Pvc16_N"/>
    <property type="match status" value="1"/>
</dbReference>
<evidence type="ECO:0000259" key="2">
    <source>
        <dbReference type="Pfam" id="PF14065"/>
    </source>
</evidence>
<dbReference type="InterPro" id="IPR008969">
    <property type="entry name" value="CarboxyPept-like_regulatory"/>
</dbReference>
<dbReference type="OrthoDB" id="5514409at2"/>
<feature type="domain" description="Pvc16 N-terminal" evidence="2">
    <location>
        <begin position="16"/>
        <end position="185"/>
    </location>
</feature>
<gene>
    <name evidence="3" type="ORF">FSW04_13365</name>
</gene>
<dbReference type="Proteomes" id="UP000321805">
    <property type="component" value="Chromosome"/>
</dbReference>
<protein>
    <submittedName>
        <fullName evidence="3">DUF4255 domain-containing protein</fullName>
    </submittedName>
</protein>
<evidence type="ECO:0000313" key="3">
    <source>
        <dbReference type="EMBL" id="QEC48457.1"/>
    </source>
</evidence>
<evidence type="ECO:0000256" key="1">
    <source>
        <dbReference type="SAM" id="MobiDB-lite"/>
    </source>
</evidence>
<dbReference type="EMBL" id="CP042430">
    <property type="protein sequence ID" value="QEC48457.1"/>
    <property type="molecule type" value="Genomic_DNA"/>
</dbReference>
<feature type="region of interest" description="Disordered" evidence="1">
    <location>
        <begin position="277"/>
        <end position="298"/>
    </location>
</feature>
<evidence type="ECO:0000313" key="4">
    <source>
        <dbReference type="Proteomes" id="UP000321805"/>
    </source>
</evidence>
<dbReference type="InterPro" id="IPR025351">
    <property type="entry name" value="Pvc16_N"/>
</dbReference>
<dbReference type="AlphaFoldDB" id="A0A5B8U646"/>
<accession>A0A5B8U646</accession>
<dbReference type="Gene3D" id="2.60.40.1120">
    <property type="entry name" value="Carboxypeptidase-like, regulatory domain"/>
    <property type="match status" value="1"/>
</dbReference>
<dbReference type="SUPFAM" id="SSF49464">
    <property type="entry name" value="Carboxypeptidase regulatory domain-like"/>
    <property type="match status" value="1"/>
</dbReference>
<organism evidence="3 4">
    <name type="scientific">Baekduia soli</name>
    <dbReference type="NCBI Taxonomy" id="496014"/>
    <lineage>
        <taxon>Bacteria</taxon>
        <taxon>Bacillati</taxon>
        <taxon>Actinomycetota</taxon>
        <taxon>Thermoleophilia</taxon>
        <taxon>Solirubrobacterales</taxon>
        <taxon>Baekduiaceae</taxon>
        <taxon>Baekduia</taxon>
    </lineage>
</organism>
<name>A0A5B8U646_9ACTN</name>